<dbReference type="EMBL" id="JAJTJA010000001">
    <property type="protein sequence ID" value="KAH8706033.1"/>
    <property type="molecule type" value="Genomic_DNA"/>
</dbReference>
<protein>
    <submittedName>
        <fullName evidence="2">Conidial pigment biosynthesis protein Ayg1</fullName>
    </submittedName>
</protein>
<evidence type="ECO:0000256" key="1">
    <source>
        <dbReference type="ARBA" id="ARBA00022801"/>
    </source>
</evidence>
<comment type="caution">
    <text evidence="2">The sequence shown here is derived from an EMBL/GenBank/DDBJ whole genome shotgun (WGS) entry which is preliminary data.</text>
</comment>
<dbReference type="Gene3D" id="3.40.50.1820">
    <property type="entry name" value="alpha/beta hydrolase"/>
    <property type="match status" value="1"/>
</dbReference>
<dbReference type="AlphaFoldDB" id="A0AAD4Q6V3"/>
<accession>A0AAD4Q6V3</accession>
<dbReference type="GO" id="GO:0016787">
    <property type="term" value="F:hydrolase activity"/>
    <property type="evidence" value="ECO:0007669"/>
    <property type="project" value="UniProtKB-KW"/>
</dbReference>
<sequence>MAFNWILGEKFDYEHPHHGSMKDLWEKKWGPLSEKSVWPFTGGNHDDFQRVFDELIKKEVNDPTSDDYTKAFTPVVKDLLQQAENAEEQQAVQLYSRASALLRISRFPHVGPNSLGVKKQALDLQNQIFLKGAALMDPPIREVKIPHIRRSGKDGDAIPVLLRLTKKGNADELTPLVIIFTGLDGYRADNAYQSDALVEFGWSTILCEIPGTGDCPAEPIDPQSPDRIWTSLLEWIEKENKNMRFDLRRIAVWGLSAGGYYAARIAHTHHERLLGAVAQGAGTHHFLRRDWLEKASGHEYPFDVVPPFAAKCGFDNAEDFLTRGMDLFSLVKNGITDMPSCKLLMLNGVDDGLVPIEDSIEMLKHGSPKEARFFPGYAHMGGPESFPTIHAWLKNLLR</sequence>
<dbReference type="PANTHER" id="PTHR22946:SF12">
    <property type="entry name" value="CONIDIAL PIGMENT BIOSYNTHESIS PROTEIN AYG1 (AFU_ORTHOLOGUE AFUA_2G17550)"/>
    <property type="match status" value="1"/>
</dbReference>
<keyword evidence="1" id="KW-0378">Hydrolase</keyword>
<organism evidence="2 3">
    <name type="scientific">Talaromyces proteolyticus</name>
    <dbReference type="NCBI Taxonomy" id="1131652"/>
    <lineage>
        <taxon>Eukaryota</taxon>
        <taxon>Fungi</taxon>
        <taxon>Dikarya</taxon>
        <taxon>Ascomycota</taxon>
        <taxon>Pezizomycotina</taxon>
        <taxon>Eurotiomycetes</taxon>
        <taxon>Eurotiomycetidae</taxon>
        <taxon>Eurotiales</taxon>
        <taxon>Trichocomaceae</taxon>
        <taxon>Talaromyces</taxon>
        <taxon>Talaromyces sect. Bacilispori</taxon>
    </lineage>
</organism>
<gene>
    <name evidence="2" type="ORF">BGW36DRAFT_286554</name>
</gene>
<evidence type="ECO:0000313" key="2">
    <source>
        <dbReference type="EMBL" id="KAH8706033.1"/>
    </source>
</evidence>
<dbReference type="InterPro" id="IPR029058">
    <property type="entry name" value="AB_hydrolase_fold"/>
</dbReference>
<dbReference type="InterPro" id="IPR050261">
    <property type="entry name" value="FrsA_esterase"/>
</dbReference>
<dbReference type="PANTHER" id="PTHR22946">
    <property type="entry name" value="DIENELACTONE HYDROLASE DOMAIN-CONTAINING PROTEIN-RELATED"/>
    <property type="match status" value="1"/>
</dbReference>
<dbReference type="RefSeq" id="XP_046078654.1">
    <property type="nucleotide sequence ID" value="XM_046210428.1"/>
</dbReference>
<proteinExistence type="predicted"/>
<reference evidence="2" key="1">
    <citation type="submission" date="2021-12" db="EMBL/GenBank/DDBJ databases">
        <title>Convergent genome expansion in fungi linked to evolution of root-endophyte symbiosis.</title>
        <authorList>
            <consortium name="DOE Joint Genome Institute"/>
            <person name="Ke Y.-H."/>
            <person name="Bonito G."/>
            <person name="Liao H.-L."/>
            <person name="Looney B."/>
            <person name="Rojas-Flechas A."/>
            <person name="Nash J."/>
            <person name="Hameed K."/>
            <person name="Schadt C."/>
            <person name="Martin F."/>
            <person name="Crous P.W."/>
            <person name="Miettinen O."/>
            <person name="Magnuson J.K."/>
            <person name="Labbe J."/>
            <person name="Jacobson D."/>
            <person name="Doktycz M.J."/>
            <person name="Veneault-Fourrey C."/>
            <person name="Kuo A."/>
            <person name="Mondo S."/>
            <person name="Calhoun S."/>
            <person name="Riley R."/>
            <person name="Ohm R."/>
            <person name="LaButti K."/>
            <person name="Andreopoulos B."/>
            <person name="Pangilinan J."/>
            <person name="Nolan M."/>
            <person name="Tritt A."/>
            <person name="Clum A."/>
            <person name="Lipzen A."/>
            <person name="Daum C."/>
            <person name="Barry K."/>
            <person name="Grigoriev I.V."/>
            <person name="Vilgalys R."/>
        </authorList>
    </citation>
    <scope>NUCLEOTIDE SEQUENCE</scope>
    <source>
        <strain evidence="2">PMI_201</strain>
    </source>
</reference>
<dbReference type="GeneID" id="70240715"/>
<dbReference type="InterPro" id="IPR010520">
    <property type="entry name" value="FrsA-like"/>
</dbReference>
<dbReference type="Proteomes" id="UP001201262">
    <property type="component" value="Unassembled WGS sequence"/>
</dbReference>
<name>A0AAD4Q6V3_9EURO</name>
<evidence type="ECO:0000313" key="3">
    <source>
        <dbReference type="Proteomes" id="UP001201262"/>
    </source>
</evidence>
<keyword evidence="3" id="KW-1185">Reference proteome</keyword>
<dbReference type="SUPFAM" id="SSF53474">
    <property type="entry name" value="alpha/beta-Hydrolases"/>
    <property type="match status" value="1"/>
</dbReference>
<dbReference type="Pfam" id="PF06500">
    <property type="entry name" value="FrsA-like"/>
    <property type="match status" value="1"/>
</dbReference>